<feature type="domain" description="Outer membrane protein beta-barrel" evidence="2">
    <location>
        <begin position="20"/>
        <end position="195"/>
    </location>
</feature>
<evidence type="ECO:0000259" key="2">
    <source>
        <dbReference type="Pfam" id="PF13568"/>
    </source>
</evidence>
<reference evidence="3 4" key="1">
    <citation type="submission" date="2015-06" db="EMBL/GenBank/DDBJ databases">
        <title>R. anatipestifer strain HXb2 is the most virulent strain so far, and the genome sequence would help us uncover the pathogenesis.</title>
        <authorList>
            <person name="Hu Q."/>
            <person name="Qi J."/>
            <person name="Bo H."/>
            <person name="Liu G."/>
            <person name="Tao M."/>
            <person name="Ding Y."/>
            <person name="Xue Y."/>
        </authorList>
    </citation>
    <scope>NUCLEOTIDE SEQUENCE [LARGE SCALE GENOMIC DNA]</scope>
    <source>
        <strain evidence="3 4">HXb2</strain>
    </source>
</reference>
<dbReference type="GO" id="GO:0044384">
    <property type="term" value="C:host outer membrane"/>
    <property type="evidence" value="ECO:0007669"/>
    <property type="project" value="InterPro"/>
</dbReference>
<feature type="chain" id="PRO_5010521422" description="Outer membrane protein beta-barrel domain-containing protein" evidence="1">
    <location>
        <begin position="19"/>
        <end position="216"/>
    </location>
</feature>
<dbReference type="PROSITE" id="PS00695">
    <property type="entry name" value="ENT_VIR_OMP_2"/>
    <property type="match status" value="1"/>
</dbReference>
<evidence type="ECO:0000313" key="3">
    <source>
        <dbReference type="EMBL" id="AQY21400.1"/>
    </source>
</evidence>
<dbReference type="Pfam" id="PF13568">
    <property type="entry name" value="OMP_b-brl_2"/>
    <property type="match status" value="1"/>
</dbReference>
<dbReference type="Proteomes" id="UP000189883">
    <property type="component" value="Chromosome"/>
</dbReference>
<dbReference type="RefSeq" id="WP_064970769.1">
    <property type="nucleotide sequence ID" value="NZ_CP011859.1"/>
</dbReference>
<dbReference type="Gene3D" id="2.40.160.20">
    <property type="match status" value="1"/>
</dbReference>
<sequence>MKKVFLLGALALYSATNAQLKFGGKAGYALSEVGDTGAVRSLSIGGTSISSSSSSTFYAGFLAEYKITNKWAVQGEILYSPLKGVEELNSKTGSIYNDKKLTYTLNNLLVPVSAKYYVIKNLALSGGFNLGVILSAKVKENSETNISGTVEKTNNTTNIKKNINSFDFSPFIGAEYNFSNGLFLDTRYNIGVTDLAKSKDDNIKSRLWQIGFGYKF</sequence>
<name>A0A1S7DQL0_RIEAN</name>
<dbReference type="SUPFAM" id="SSF56925">
    <property type="entry name" value="OMPA-like"/>
    <property type="match status" value="1"/>
</dbReference>
<gene>
    <name evidence="3" type="ORF">AB406_0442</name>
</gene>
<dbReference type="InterPro" id="IPR025665">
    <property type="entry name" value="Beta-barrel_OMP_2"/>
</dbReference>
<organism evidence="3 4">
    <name type="scientific">Riemerella anatipestifer</name>
    <name type="common">Moraxella anatipestifer</name>
    <dbReference type="NCBI Taxonomy" id="34085"/>
    <lineage>
        <taxon>Bacteria</taxon>
        <taxon>Pseudomonadati</taxon>
        <taxon>Bacteroidota</taxon>
        <taxon>Flavobacteriia</taxon>
        <taxon>Flavobacteriales</taxon>
        <taxon>Weeksellaceae</taxon>
        <taxon>Riemerella</taxon>
    </lineage>
</organism>
<feature type="signal peptide" evidence="1">
    <location>
        <begin position="1"/>
        <end position="18"/>
    </location>
</feature>
<dbReference type="EMBL" id="CP011859">
    <property type="protein sequence ID" value="AQY21400.1"/>
    <property type="molecule type" value="Genomic_DNA"/>
</dbReference>
<accession>A0A1S7DQL0</accession>
<evidence type="ECO:0000256" key="1">
    <source>
        <dbReference type="SAM" id="SignalP"/>
    </source>
</evidence>
<protein>
    <recommendedName>
        <fullName evidence="2">Outer membrane protein beta-barrel domain-containing protein</fullName>
    </recommendedName>
</protein>
<dbReference type="AlphaFoldDB" id="A0A1S7DQL0"/>
<proteinExistence type="predicted"/>
<dbReference type="InterPro" id="IPR000758">
    <property type="entry name" value="Enterovir_OMP"/>
</dbReference>
<dbReference type="InterPro" id="IPR011250">
    <property type="entry name" value="OMP/PagP_B-barrel"/>
</dbReference>
<keyword evidence="1" id="KW-0732">Signal</keyword>
<evidence type="ECO:0000313" key="4">
    <source>
        <dbReference type="Proteomes" id="UP000189883"/>
    </source>
</evidence>